<feature type="non-terminal residue" evidence="8">
    <location>
        <position position="1"/>
    </location>
</feature>
<comment type="similarity">
    <text evidence="2">Belongs to the CorA metal ion transporter (MIT) (TC 1.A.35) family.</text>
</comment>
<dbReference type="CDD" id="cd12829">
    <property type="entry name" value="Alr1p-like"/>
    <property type="match status" value="1"/>
</dbReference>
<dbReference type="GO" id="GO:0010961">
    <property type="term" value="P:intracellular magnesium ion homeostasis"/>
    <property type="evidence" value="ECO:0007669"/>
    <property type="project" value="TreeGrafter"/>
</dbReference>
<keyword evidence="4 7" id="KW-1133">Transmembrane helix</keyword>
<evidence type="ECO:0000256" key="5">
    <source>
        <dbReference type="ARBA" id="ARBA00023136"/>
    </source>
</evidence>
<dbReference type="FunFam" id="1.20.58.340:FF:000008">
    <property type="entry name" value="CorA family metal ion transporter"/>
    <property type="match status" value="1"/>
</dbReference>
<evidence type="ECO:0000256" key="2">
    <source>
        <dbReference type="ARBA" id="ARBA00009765"/>
    </source>
</evidence>
<dbReference type="InterPro" id="IPR045861">
    <property type="entry name" value="CorA_cytoplasmic_dom"/>
</dbReference>
<reference evidence="8" key="1">
    <citation type="submission" date="2020-05" db="EMBL/GenBank/DDBJ databases">
        <title>Phylogenomic resolution of chytrid fungi.</title>
        <authorList>
            <person name="Stajich J.E."/>
            <person name="Amses K."/>
            <person name="Simmons R."/>
            <person name="Seto K."/>
            <person name="Myers J."/>
            <person name="Bonds A."/>
            <person name="Quandt C.A."/>
            <person name="Barry K."/>
            <person name="Liu P."/>
            <person name="Grigoriev I."/>
            <person name="Longcore J.E."/>
            <person name="James T.Y."/>
        </authorList>
    </citation>
    <scope>NUCLEOTIDE SEQUENCE</scope>
    <source>
        <strain evidence="8">JEL0476</strain>
    </source>
</reference>
<evidence type="ECO:0000256" key="1">
    <source>
        <dbReference type="ARBA" id="ARBA00004141"/>
    </source>
</evidence>
<proteinExistence type="inferred from homology"/>
<keyword evidence="3 7" id="KW-0812">Transmembrane</keyword>
<dbReference type="PANTHER" id="PTHR21535">
    <property type="entry name" value="MAGNESIUM AND COBALT TRANSPORT PROTEIN/MITOCHONDRIAL IMPORT INNER MEMBRANE TRANSLOCASE SUBUNIT TIM8"/>
    <property type="match status" value="1"/>
</dbReference>
<dbReference type="InterPro" id="IPR044089">
    <property type="entry name" value="Alr1-like"/>
</dbReference>
<evidence type="ECO:0000256" key="3">
    <source>
        <dbReference type="ARBA" id="ARBA00022692"/>
    </source>
</evidence>
<dbReference type="EMBL" id="JADGJW010001437">
    <property type="protein sequence ID" value="KAJ3203381.1"/>
    <property type="molecule type" value="Genomic_DNA"/>
</dbReference>
<dbReference type="GO" id="GO:0016020">
    <property type="term" value="C:membrane"/>
    <property type="evidence" value="ECO:0007669"/>
    <property type="project" value="UniProtKB-SubCell"/>
</dbReference>
<dbReference type="InterPro" id="IPR045863">
    <property type="entry name" value="CorA_TM1_TM2"/>
</dbReference>
<dbReference type="GO" id="GO:0015095">
    <property type="term" value="F:magnesium ion transmembrane transporter activity"/>
    <property type="evidence" value="ECO:0007669"/>
    <property type="project" value="InterPro"/>
</dbReference>
<dbReference type="Proteomes" id="UP001211065">
    <property type="component" value="Unassembled WGS sequence"/>
</dbReference>
<dbReference type="SUPFAM" id="SSF144083">
    <property type="entry name" value="Magnesium transport protein CorA, transmembrane region"/>
    <property type="match status" value="1"/>
</dbReference>
<evidence type="ECO:0000313" key="8">
    <source>
        <dbReference type="EMBL" id="KAJ3203381.1"/>
    </source>
</evidence>
<comment type="caution">
    <text evidence="8">The sequence shown here is derived from an EMBL/GenBank/DDBJ whole genome shotgun (WGS) entry which is preliminary data.</text>
</comment>
<evidence type="ECO:0000313" key="9">
    <source>
        <dbReference type="Proteomes" id="UP001211065"/>
    </source>
</evidence>
<evidence type="ECO:0000256" key="4">
    <source>
        <dbReference type="ARBA" id="ARBA00022989"/>
    </source>
</evidence>
<feature type="region of interest" description="Disordered" evidence="6">
    <location>
        <begin position="137"/>
        <end position="158"/>
    </location>
</feature>
<sequence>FNTNNEVKSSSYSEIKFQDSNINAMAAFAFSSNNLGSPQRAFSPIRFSKEKEKFSPSLGRKNSFTQHSYNNKINSEDYESFKQDYSNFLLDEESSSENSSSSDEAEWNDEDQKRFNQLSLDYDSIALHIYNYSMASPSLRPSKSKTRRPSDNLFSKESKLSSLSHDRVTFYSQRTGCLKAKKFETLNFYNTVASQKKLNTPVSEDKTLNNEESGELFQQLEVNSQALKSSLLDEPHAHIRHVLQSGPFWLDIQNPTKTEITTYCKLFGIHPLTGEDIQTEETREKCESFPNYFYNSIRTFDSDPYSYTYLYPITVNIIVFRDCILTFHYKPIFHVSNVLKRIEQLQVYDLELTPDWINYALIDDICDSFMPLLRFIESEVEAIDDLVLTLKESDQGDLLRKIGVSRKKVLLLLRLLQDKGGVLKTIIKKSSELIVGGETNLYLSDIQDHVITMCQKLIHIEKTLARSHSNYLAQISIEITQASNRTNDVVMKMTALASILIPLNIVTGLWGMNVKVPGQDEDSLNWFFGIVGFMVLLASFTFWIVKKQELFD</sequence>
<dbReference type="SUPFAM" id="SSF143865">
    <property type="entry name" value="CorA soluble domain-like"/>
    <property type="match status" value="1"/>
</dbReference>
<comment type="subcellular location">
    <subcellularLocation>
        <location evidence="1">Membrane</location>
        <topology evidence="1">Multi-pass membrane protein</topology>
    </subcellularLocation>
</comment>
<dbReference type="AlphaFoldDB" id="A0AAD5TTR2"/>
<gene>
    <name evidence="8" type="primary">MNR2</name>
    <name evidence="8" type="ORF">HK099_001532</name>
</gene>
<evidence type="ECO:0000256" key="7">
    <source>
        <dbReference type="SAM" id="Phobius"/>
    </source>
</evidence>
<organism evidence="8 9">
    <name type="scientific">Clydaea vesicula</name>
    <dbReference type="NCBI Taxonomy" id="447962"/>
    <lineage>
        <taxon>Eukaryota</taxon>
        <taxon>Fungi</taxon>
        <taxon>Fungi incertae sedis</taxon>
        <taxon>Chytridiomycota</taxon>
        <taxon>Chytridiomycota incertae sedis</taxon>
        <taxon>Chytridiomycetes</taxon>
        <taxon>Lobulomycetales</taxon>
        <taxon>Lobulomycetaceae</taxon>
        <taxon>Clydaea</taxon>
    </lineage>
</organism>
<dbReference type="Gene3D" id="3.30.460.20">
    <property type="entry name" value="CorA soluble domain-like"/>
    <property type="match status" value="1"/>
</dbReference>
<protein>
    <submittedName>
        <fullName evidence="8">CorA metal ion transporter</fullName>
    </submittedName>
</protein>
<accession>A0AAD5TTR2</accession>
<evidence type="ECO:0000256" key="6">
    <source>
        <dbReference type="SAM" id="MobiDB-lite"/>
    </source>
</evidence>
<dbReference type="Gene3D" id="1.20.58.340">
    <property type="entry name" value="Magnesium transport protein CorA, transmembrane region"/>
    <property type="match status" value="2"/>
</dbReference>
<keyword evidence="9" id="KW-1185">Reference proteome</keyword>
<dbReference type="InterPro" id="IPR002523">
    <property type="entry name" value="MgTranspt_CorA/ZnTranspt_ZntB"/>
</dbReference>
<dbReference type="Pfam" id="PF01544">
    <property type="entry name" value="CorA"/>
    <property type="match status" value="1"/>
</dbReference>
<name>A0AAD5TTR2_9FUNG</name>
<feature type="compositionally biased region" description="Basic and acidic residues" evidence="6">
    <location>
        <begin position="148"/>
        <end position="158"/>
    </location>
</feature>
<feature type="transmembrane region" description="Helical" evidence="7">
    <location>
        <begin position="524"/>
        <end position="545"/>
    </location>
</feature>
<keyword evidence="5 7" id="KW-0472">Membrane</keyword>
<feature type="transmembrane region" description="Helical" evidence="7">
    <location>
        <begin position="493"/>
        <end position="512"/>
    </location>
</feature>
<dbReference type="PANTHER" id="PTHR21535:SF51">
    <property type="entry name" value="MANGANESE RESISTANCE PROTEIN MNR2"/>
    <property type="match status" value="1"/>
</dbReference>